<protein>
    <submittedName>
        <fullName evidence="15">ATP-binding cassette domain-containing protein</fullName>
    </submittedName>
</protein>
<proteinExistence type="inferred from homology"/>
<dbReference type="GO" id="GO:0006865">
    <property type="term" value="P:amino acid transport"/>
    <property type="evidence" value="ECO:0007669"/>
    <property type="project" value="UniProtKB-KW"/>
</dbReference>
<keyword evidence="8" id="KW-0029">Amino-acid transport</keyword>
<comment type="similarity">
    <text evidence="11">Belongs to the ABC transporter superfamily. Macrolide exporter (TC 3.A.1.122) family.</text>
</comment>
<dbReference type="InterPro" id="IPR025857">
    <property type="entry name" value="MacB_PCD"/>
</dbReference>
<keyword evidence="2" id="KW-0813">Transport</keyword>
<evidence type="ECO:0000313" key="15">
    <source>
        <dbReference type="EMBL" id="MBU3829917.1"/>
    </source>
</evidence>
<feature type="domain" description="ABC transporter" evidence="14">
    <location>
        <begin position="4"/>
        <end position="242"/>
    </location>
</feature>
<dbReference type="PROSITE" id="PS50893">
    <property type="entry name" value="ABC_TRANSPORTER_2"/>
    <property type="match status" value="1"/>
</dbReference>
<keyword evidence="5 13" id="KW-0812">Transmembrane</keyword>
<feature type="transmembrane region" description="Helical" evidence="13">
    <location>
        <begin position="261"/>
        <end position="281"/>
    </location>
</feature>
<dbReference type="EMBL" id="JAHLFK010000031">
    <property type="protein sequence ID" value="MBU3829917.1"/>
    <property type="molecule type" value="Genomic_DNA"/>
</dbReference>
<evidence type="ECO:0000256" key="8">
    <source>
        <dbReference type="ARBA" id="ARBA00022970"/>
    </source>
</evidence>
<dbReference type="InterPro" id="IPR003593">
    <property type="entry name" value="AAA+_ATPase"/>
</dbReference>
<dbReference type="GO" id="GO:0005886">
    <property type="term" value="C:plasma membrane"/>
    <property type="evidence" value="ECO:0007669"/>
    <property type="project" value="UniProtKB-SubCell"/>
</dbReference>
<comment type="subcellular location">
    <subcellularLocation>
        <location evidence="1">Cell inner membrane</location>
        <topology evidence="1">Multi-pass membrane protein</topology>
    </subcellularLocation>
</comment>
<dbReference type="CDD" id="cd03255">
    <property type="entry name" value="ABC_MJ0796_LolCDE_FtsE"/>
    <property type="match status" value="1"/>
</dbReference>
<dbReference type="GO" id="GO:0016887">
    <property type="term" value="F:ATP hydrolysis activity"/>
    <property type="evidence" value="ECO:0007669"/>
    <property type="project" value="InterPro"/>
</dbReference>
<evidence type="ECO:0000256" key="4">
    <source>
        <dbReference type="ARBA" id="ARBA00022519"/>
    </source>
</evidence>
<dbReference type="InterPro" id="IPR027417">
    <property type="entry name" value="P-loop_NTPase"/>
</dbReference>
<evidence type="ECO:0000256" key="11">
    <source>
        <dbReference type="ARBA" id="ARBA00038388"/>
    </source>
</evidence>
<dbReference type="Proteomes" id="UP000824180">
    <property type="component" value="Unassembled WGS sequence"/>
</dbReference>
<dbReference type="GO" id="GO:0098796">
    <property type="term" value="C:membrane protein complex"/>
    <property type="evidence" value="ECO:0007669"/>
    <property type="project" value="UniProtKB-ARBA"/>
</dbReference>
<evidence type="ECO:0000256" key="6">
    <source>
        <dbReference type="ARBA" id="ARBA00022741"/>
    </source>
</evidence>
<evidence type="ECO:0000256" key="10">
    <source>
        <dbReference type="ARBA" id="ARBA00023136"/>
    </source>
</evidence>
<comment type="caution">
    <text evidence="15">The sequence shown here is derived from an EMBL/GenBank/DDBJ whole genome shotgun (WGS) entry which is preliminary data.</text>
</comment>
<reference evidence="15" key="2">
    <citation type="submission" date="2021-04" db="EMBL/GenBank/DDBJ databases">
        <authorList>
            <person name="Gilroy R."/>
        </authorList>
    </citation>
    <scope>NUCLEOTIDE SEQUENCE</scope>
    <source>
        <strain evidence="15">876</strain>
    </source>
</reference>
<evidence type="ECO:0000313" key="16">
    <source>
        <dbReference type="Proteomes" id="UP000824180"/>
    </source>
</evidence>
<evidence type="ECO:0000256" key="12">
    <source>
        <dbReference type="SAM" id="MobiDB-lite"/>
    </source>
</evidence>
<evidence type="ECO:0000256" key="2">
    <source>
        <dbReference type="ARBA" id="ARBA00022448"/>
    </source>
</evidence>
<dbReference type="PANTHER" id="PTHR42798:SF2">
    <property type="entry name" value="ABC TRANSPORTER ATP-BINDING PROTEIN MG467-RELATED"/>
    <property type="match status" value="1"/>
</dbReference>
<keyword evidence="6" id="KW-0547">Nucleotide-binding</keyword>
<organism evidence="15 16">
    <name type="scientific">Candidatus Limosilactobacillus merdavium</name>
    <dbReference type="NCBI Taxonomy" id="2838651"/>
    <lineage>
        <taxon>Bacteria</taxon>
        <taxon>Bacillati</taxon>
        <taxon>Bacillota</taxon>
        <taxon>Bacilli</taxon>
        <taxon>Lactobacillales</taxon>
        <taxon>Lactobacillaceae</taxon>
        <taxon>Limosilactobacillus</taxon>
    </lineage>
</organism>
<keyword evidence="7 15" id="KW-0067">ATP-binding</keyword>
<keyword evidence="3" id="KW-1003">Cell membrane</keyword>
<feature type="transmembrane region" description="Helical" evidence="13">
    <location>
        <begin position="508"/>
        <end position="525"/>
    </location>
</feature>
<evidence type="ECO:0000256" key="13">
    <source>
        <dbReference type="SAM" id="Phobius"/>
    </source>
</evidence>
<dbReference type="Gene3D" id="3.40.50.300">
    <property type="entry name" value="P-loop containing nucleotide triphosphate hydrolases"/>
    <property type="match status" value="1"/>
</dbReference>
<dbReference type="Pfam" id="PF02687">
    <property type="entry name" value="FtsX"/>
    <property type="match status" value="1"/>
</dbReference>
<dbReference type="InterPro" id="IPR003838">
    <property type="entry name" value="ABC3_permease_C"/>
</dbReference>
<feature type="transmembrane region" description="Helical" evidence="13">
    <location>
        <begin position="617"/>
        <end position="642"/>
    </location>
</feature>
<dbReference type="PANTHER" id="PTHR42798">
    <property type="entry name" value="LIPOPROTEIN-RELEASING SYSTEM ATP-BINDING PROTEIN LOLD"/>
    <property type="match status" value="1"/>
</dbReference>
<feature type="compositionally biased region" description="Polar residues" evidence="12">
    <location>
        <begin position="376"/>
        <end position="389"/>
    </location>
</feature>
<evidence type="ECO:0000256" key="1">
    <source>
        <dbReference type="ARBA" id="ARBA00004429"/>
    </source>
</evidence>
<feature type="transmembrane region" description="Helical" evidence="13">
    <location>
        <begin position="531"/>
        <end position="552"/>
    </location>
</feature>
<gene>
    <name evidence="15" type="ORF">H9843_03360</name>
</gene>
<dbReference type="Pfam" id="PF00005">
    <property type="entry name" value="ABC_tran"/>
    <property type="match status" value="1"/>
</dbReference>
<reference evidence="15" key="1">
    <citation type="journal article" date="2021" name="PeerJ">
        <title>Extensive microbial diversity within the chicken gut microbiome revealed by metagenomics and culture.</title>
        <authorList>
            <person name="Gilroy R."/>
            <person name="Ravi A."/>
            <person name="Getino M."/>
            <person name="Pursley I."/>
            <person name="Horton D.L."/>
            <person name="Alikhan N.F."/>
            <person name="Baker D."/>
            <person name="Gharbi K."/>
            <person name="Hall N."/>
            <person name="Watson M."/>
            <person name="Adriaenssens E.M."/>
            <person name="Foster-Nyarko E."/>
            <person name="Jarju S."/>
            <person name="Secka A."/>
            <person name="Antonio M."/>
            <person name="Oren A."/>
            <person name="Chaudhuri R.R."/>
            <person name="La Ragione R."/>
            <person name="Hildebrand F."/>
            <person name="Pallen M.J."/>
        </authorList>
    </citation>
    <scope>NUCLEOTIDE SEQUENCE</scope>
    <source>
        <strain evidence="15">876</strain>
    </source>
</reference>
<evidence type="ECO:0000259" key="14">
    <source>
        <dbReference type="PROSITE" id="PS50893"/>
    </source>
</evidence>
<name>A0A9E2KVP9_9LACO</name>
<dbReference type="PROSITE" id="PS00211">
    <property type="entry name" value="ABC_TRANSPORTER_1"/>
    <property type="match status" value="1"/>
</dbReference>
<keyword evidence="4" id="KW-0997">Cell inner membrane</keyword>
<keyword evidence="10 13" id="KW-0472">Membrane</keyword>
<dbReference type="AlphaFoldDB" id="A0A9E2KVP9"/>
<dbReference type="SMART" id="SM00382">
    <property type="entry name" value="AAA"/>
    <property type="match status" value="1"/>
</dbReference>
<evidence type="ECO:0000256" key="3">
    <source>
        <dbReference type="ARBA" id="ARBA00022475"/>
    </source>
</evidence>
<feature type="region of interest" description="Disordered" evidence="12">
    <location>
        <begin position="376"/>
        <end position="397"/>
    </location>
</feature>
<feature type="transmembrane region" description="Helical" evidence="13">
    <location>
        <begin position="585"/>
        <end position="605"/>
    </location>
</feature>
<evidence type="ECO:0000256" key="9">
    <source>
        <dbReference type="ARBA" id="ARBA00022989"/>
    </source>
</evidence>
<dbReference type="InterPro" id="IPR003439">
    <property type="entry name" value="ABC_transporter-like_ATP-bd"/>
</dbReference>
<sequence>MAFLELKDIHKAYHLDKQDFPVLKGISLSFERGEFVSILGESGGGKSTLMNIIGGLDRDFEGQVIVDGKLIDHKKEKQLDNYRRSTVGYIYQSYNLISHLTVLDNVLIALDMTTLDSAARKKRALELLDRVGLSDQVNKHPNHLSGGQKQRVAIARALASDPQLIIADEPTGALDSENTKEVLKLLDDIAKDGKLVIAVTHSQEVADHGTRIVHLADGKIDGDQRLRPAYPIPEDPEHLTSRELPAMASYRTSFKHLMYNFWRNSLIMLGTAIGIFAVLLFSGLGNGVNGYIQDQINSLANPRSVTILKNTSGRKMTQDQLQMSTQNMMADPQSMFIKQSEINKVKKITGVLSVEKGYMLPSYRLSYKNLQQSGTSMDSWTNSTTTRGITNGHKPNDGEIVLTKQQAIQLSSVKKYKQLIGKTVQISFNWVDSAGKPVQAQGNVKVSGISNGTSVRTSINAATLTKMIREANGSVQPNFLAVSVKDLNQVQTVADKVNNLRNSQNKRILGVMTVGSILKTVNTYVKLASTLLAAIAGISLLVSALMIIVTMYMSVSERTKEIGILRALGERKKDIRRLFTSESMFIGFFSAILALVIVGIATVAINHSLYHLIKYNIIQITFGNIVFAFVIALVISFIAALLPARRAAKLNPIDALTAD</sequence>
<dbReference type="GO" id="GO:0005524">
    <property type="term" value="F:ATP binding"/>
    <property type="evidence" value="ECO:0007669"/>
    <property type="project" value="UniProtKB-KW"/>
</dbReference>
<evidence type="ECO:0000256" key="5">
    <source>
        <dbReference type="ARBA" id="ARBA00022692"/>
    </source>
</evidence>
<evidence type="ECO:0000256" key="7">
    <source>
        <dbReference type="ARBA" id="ARBA00022840"/>
    </source>
</evidence>
<dbReference type="SUPFAM" id="SSF52540">
    <property type="entry name" value="P-loop containing nucleoside triphosphate hydrolases"/>
    <property type="match status" value="1"/>
</dbReference>
<dbReference type="FunFam" id="3.40.50.300:FF:000032">
    <property type="entry name" value="Export ABC transporter ATP-binding protein"/>
    <property type="match status" value="1"/>
</dbReference>
<keyword evidence="9 13" id="KW-1133">Transmembrane helix</keyword>
<dbReference type="InterPro" id="IPR017871">
    <property type="entry name" value="ABC_transporter-like_CS"/>
</dbReference>
<dbReference type="GO" id="GO:0022857">
    <property type="term" value="F:transmembrane transporter activity"/>
    <property type="evidence" value="ECO:0007669"/>
    <property type="project" value="UniProtKB-ARBA"/>
</dbReference>
<accession>A0A9E2KVP9</accession>
<dbReference type="InterPro" id="IPR017911">
    <property type="entry name" value="MacB-like_ATP-bd"/>
</dbReference>
<dbReference type="Pfam" id="PF12704">
    <property type="entry name" value="MacB_PCD"/>
    <property type="match status" value="1"/>
</dbReference>